<reference evidence="3 4" key="1">
    <citation type="submission" date="2022-04" db="EMBL/GenBank/DDBJ databases">
        <title>Genome diversity in the genus Frankia.</title>
        <authorList>
            <person name="Carlos-Shanley C."/>
            <person name="Hahn D."/>
        </authorList>
    </citation>
    <scope>NUCLEOTIDE SEQUENCE [LARGE SCALE GENOMIC DNA]</scope>
    <source>
        <strain evidence="3 4">Ag45/Mut15</strain>
    </source>
</reference>
<accession>A0ABT0JSB7</accession>
<keyword evidence="1" id="KW-0812">Transmembrane</keyword>
<feature type="transmembrane region" description="Helical" evidence="1">
    <location>
        <begin position="73"/>
        <end position="95"/>
    </location>
</feature>
<gene>
    <name evidence="3" type="ORF">MXD59_01380</name>
</gene>
<name>A0ABT0JSB7_9ACTN</name>
<comment type="caution">
    <text evidence="3">The sequence shown here is derived from an EMBL/GenBank/DDBJ whole genome shotgun (WGS) entry which is preliminary data.</text>
</comment>
<feature type="transmembrane region" description="Helical" evidence="1">
    <location>
        <begin position="153"/>
        <end position="174"/>
    </location>
</feature>
<feature type="transmembrane region" description="Helical" evidence="1">
    <location>
        <begin position="115"/>
        <end position="133"/>
    </location>
</feature>
<dbReference type="Pfam" id="PF01569">
    <property type="entry name" value="PAP2"/>
    <property type="match status" value="1"/>
</dbReference>
<evidence type="ECO:0000313" key="4">
    <source>
        <dbReference type="Proteomes" id="UP001201873"/>
    </source>
</evidence>
<dbReference type="SUPFAM" id="SSF48317">
    <property type="entry name" value="Acid phosphatase/Vanadium-dependent haloperoxidase"/>
    <property type="match status" value="1"/>
</dbReference>
<dbReference type="SMART" id="SM00014">
    <property type="entry name" value="acidPPc"/>
    <property type="match status" value="1"/>
</dbReference>
<proteinExistence type="predicted"/>
<sequence length="250" mass="26069">MRGAARRVVRAGTRAGGRGWSWPAVAAGVFGVLLLALAVRVPWAPWVRVDVDITATLVRVSAGDDALAGALRWVSVVCAPTVWRVLAVVAAAWLWWRARGGRGVGARDPDLMRRLATFVLVTVEVGGLVARLAKEVVRRSRPLVDDPVASAAGFSFPSGHAFGVVVAATVVLVVTGALTGRTARPVWWGIAAVVIAGTGFARVGLGVHYLSDVVAGYLLGVAWALGLAAWFRLPVAGSRDRARSGSLVGG</sequence>
<dbReference type="PANTHER" id="PTHR14969:SF13">
    <property type="entry name" value="AT30094P"/>
    <property type="match status" value="1"/>
</dbReference>
<feature type="transmembrane region" description="Helical" evidence="1">
    <location>
        <begin position="20"/>
        <end position="39"/>
    </location>
</feature>
<dbReference type="Proteomes" id="UP001201873">
    <property type="component" value="Unassembled WGS sequence"/>
</dbReference>
<dbReference type="PANTHER" id="PTHR14969">
    <property type="entry name" value="SPHINGOSINE-1-PHOSPHATE PHOSPHOHYDROLASE"/>
    <property type="match status" value="1"/>
</dbReference>
<evidence type="ECO:0000256" key="1">
    <source>
        <dbReference type="SAM" id="Phobius"/>
    </source>
</evidence>
<protein>
    <submittedName>
        <fullName evidence="3">Phosphatase PAP2 family protein</fullName>
    </submittedName>
</protein>
<dbReference type="RefSeq" id="WP_248823097.1">
    <property type="nucleotide sequence ID" value="NZ_JALKFT010000001.1"/>
</dbReference>
<evidence type="ECO:0000313" key="3">
    <source>
        <dbReference type="EMBL" id="MCK9874447.1"/>
    </source>
</evidence>
<dbReference type="InterPro" id="IPR036938">
    <property type="entry name" value="PAP2/HPO_sf"/>
</dbReference>
<dbReference type="EMBL" id="JALKFT010000001">
    <property type="protein sequence ID" value="MCK9874447.1"/>
    <property type="molecule type" value="Genomic_DNA"/>
</dbReference>
<feature type="domain" description="Phosphatidic acid phosphatase type 2/haloperoxidase" evidence="2">
    <location>
        <begin position="115"/>
        <end position="228"/>
    </location>
</feature>
<feature type="transmembrane region" description="Helical" evidence="1">
    <location>
        <begin position="214"/>
        <end position="233"/>
    </location>
</feature>
<evidence type="ECO:0000259" key="2">
    <source>
        <dbReference type="SMART" id="SM00014"/>
    </source>
</evidence>
<dbReference type="InterPro" id="IPR000326">
    <property type="entry name" value="PAP2/HPO"/>
</dbReference>
<organism evidence="3 4">
    <name type="scientific">Frankia umida</name>
    <dbReference type="NCBI Taxonomy" id="573489"/>
    <lineage>
        <taxon>Bacteria</taxon>
        <taxon>Bacillati</taxon>
        <taxon>Actinomycetota</taxon>
        <taxon>Actinomycetes</taxon>
        <taxon>Frankiales</taxon>
        <taxon>Frankiaceae</taxon>
        <taxon>Frankia</taxon>
    </lineage>
</organism>
<keyword evidence="4" id="KW-1185">Reference proteome</keyword>
<keyword evidence="1" id="KW-0472">Membrane</keyword>
<dbReference type="Gene3D" id="1.20.144.10">
    <property type="entry name" value="Phosphatidic acid phosphatase type 2/haloperoxidase"/>
    <property type="match status" value="1"/>
</dbReference>
<feature type="transmembrane region" description="Helical" evidence="1">
    <location>
        <begin position="186"/>
        <end position="208"/>
    </location>
</feature>
<keyword evidence="1" id="KW-1133">Transmembrane helix</keyword>